<keyword evidence="6" id="KW-0812">Transmembrane</keyword>
<comment type="subcellular location">
    <subcellularLocation>
        <location evidence="1">Cell inner membrane</location>
        <topology evidence="1">Single-pass membrane protein</topology>
        <orientation evidence="1">Periplasmic side</orientation>
    </subcellularLocation>
</comment>
<protein>
    <submittedName>
        <fullName evidence="12">TonB family C-terminal domain</fullName>
    </submittedName>
</protein>
<dbReference type="GO" id="GO:0055085">
    <property type="term" value="P:transmembrane transport"/>
    <property type="evidence" value="ECO:0007669"/>
    <property type="project" value="InterPro"/>
</dbReference>
<keyword evidence="4" id="KW-1003">Cell membrane</keyword>
<dbReference type="PANTHER" id="PTHR33446">
    <property type="entry name" value="PROTEIN TONB-RELATED"/>
    <property type="match status" value="1"/>
</dbReference>
<dbReference type="PROSITE" id="PS52015">
    <property type="entry name" value="TONB_CTD"/>
    <property type="match status" value="1"/>
</dbReference>
<organism evidence="12 13">
    <name type="scientific">Sphingobacterium spiritivorum</name>
    <name type="common">Flavobacterium spiritivorum</name>
    <dbReference type="NCBI Taxonomy" id="258"/>
    <lineage>
        <taxon>Bacteria</taxon>
        <taxon>Pseudomonadati</taxon>
        <taxon>Bacteroidota</taxon>
        <taxon>Sphingobacteriia</taxon>
        <taxon>Sphingobacteriales</taxon>
        <taxon>Sphingobacteriaceae</taxon>
        <taxon>Sphingobacterium</taxon>
    </lineage>
</organism>
<dbReference type="GO" id="GO:0098797">
    <property type="term" value="C:plasma membrane protein complex"/>
    <property type="evidence" value="ECO:0007669"/>
    <property type="project" value="TreeGrafter"/>
</dbReference>
<evidence type="ECO:0000256" key="4">
    <source>
        <dbReference type="ARBA" id="ARBA00022475"/>
    </source>
</evidence>
<dbReference type="Proteomes" id="UP000254893">
    <property type="component" value="Unassembled WGS sequence"/>
</dbReference>
<evidence type="ECO:0000256" key="2">
    <source>
        <dbReference type="ARBA" id="ARBA00006555"/>
    </source>
</evidence>
<dbReference type="GO" id="GO:0015031">
    <property type="term" value="P:protein transport"/>
    <property type="evidence" value="ECO:0007669"/>
    <property type="project" value="UniProtKB-KW"/>
</dbReference>
<evidence type="ECO:0000256" key="6">
    <source>
        <dbReference type="ARBA" id="ARBA00022692"/>
    </source>
</evidence>
<comment type="similarity">
    <text evidence="2">Belongs to the TonB family.</text>
</comment>
<reference evidence="12 13" key="1">
    <citation type="submission" date="2018-06" db="EMBL/GenBank/DDBJ databases">
        <authorList>
            <consortium name="Pathogen Informatics"/>
            <person name="Doyle S."/>
        </authorList>
    </citation>
    <scope>NUCLEOTIDE SEQUENCE [LARGE SCALE GENOMIC DNA]</scope>
    <source>
        <strain evidence="12 13">NCTC11388</strain>
    </source>
</reference>
<keyword evidence="8" id="KW-1133">Transmembrane helix</keyword>
<keyword evidence="5" id="KW-0997">Cell inner membrane</keyword>
<dbReference type="InterPro" id="IPR037682">
    <property type="entry name" value="TonB_C"/>
</dbReference>
<feature type="region of interest" description="Disordered" evidence="10">
    <location>
        <begin position="158"/>
        <end position="183"/>
    </location>
</feature>
<dbReference type="Pfam" id="PF03544">
    <property type="entry name" value="TonB_C"/>
    <property type="match status" value="1"/>
</dbReference>
<evidence type="ECO:0000256" key="8">
    <source>
        <dbReference type="ARBA" id="ARBA00022989"/>
    </source>
</evidence>
<sequence length="293" mass="32236">MLGSKLNIYKKEWLEVIFQGRNQSYGAYELRQLSPRATNYGLAIVTTFVLLCSMGKFAYDHMPREQYVAPVMEVTPVTLDDLVEKIPEEKIEDPLPAENQPKQIAQDPPALDLIRFPEPTVVDARKAKDDVAAQDDFKDDKKSPARLTLKAMPGGSAIARGEFGDKKKDGEITGKGTGTLSGGDDKVHDMVALEIQPEPIGGIKTFMKWVGDNYQYPSAALEQGVNGVVMVSFVIEKDGSLTDIKVGRDLNFGTGDAAVTLLKKARKWSPGIQNGRPVRVAYSLPIRLNTIQQ</sequence>
<evidence type="ECO:0000256" key="3">
    <source>
        <dbReference type="ARBA" id="ARBA00022448"/>
    </source>
</evidence>
<proteinExistence type="inferred from homology"/>
<evidence type="ECO:0000256" key="9">
    <source>
        <dbReference type="ARBA" id="ARBA00023136"/>
    </source>
</evidence>
<dbReference type="InterPro" id="IPR006260">
    <property type="entry name" value="TonB/TolA_C"/>
</dbReference>
<dbReference type="SUPFAM" id="SSF74653">
    <property type="entry name" value="TolA/TonB C-terminal domain"/>
    <property type="match status" value="1"/>
</dbReference>
<evidence type="ECO:0000256" key="5">
    <source>
        <dbReference type="ARBA" id="ARBA00022519"/>
    </source>
</evidence>
<name>A0A380BSH1_SPHSI</name>
<dbReference type="NCBIfam" id="TIGR01352">
    <property type="entry name" value="tonB_Cterm"/>
    <property type="match status" value="1"/>
</dbReference>
<evidence type="ECO:0000256" key="7">
    <source>
        <dbReference type="ARBA" id="ARBA00022927"/>
    </source>
</evidence>
<dbReference type="AlphaFoldDB" id="A0A380BSH1"/>
<evidence type="ECO:0000313" key="13">
    <source>
        <dbReference type="Proteomes" id="UP000254893"/>
    </source>
</evidence>
<keyword evidence="3" id="KW-0813">Transport</keyword>
<dbReference type="InterPro" id="IPR051045">
    <property type="entry name" value="TonB-dependent_transducer"/>
</dbReference>
<gene>
    <name evidence="12" type="ORF">NCTC11388_01615</name>
</gene>
<dbReference type="PANTHER" id="PTHR33446:SF2">
    <property type="entry name" value="PROTEIN TONB"/>
    <property type="match status" value="1"/>
</dbReference>
<feature type="region of interest" description="Disordered" evidence="10">
    <location>
        <begin position="125"/>
        <end position="144"/>
    </location>
</feature>
<evidence type="ECO:0000259" key="11">
    <source>
        <dbReference type="PROSITE" id="PS52015"/>
    </source>
</evidence>
<evidence type="ECO:0000313" key="12">
    <source>
        <dbReference type="EMBL" id="SUJ06173.1"/>
    </source>
</evidence>
<feature type="domain" description="TonB C-terminal" evidence="11">
    <location>
        <begin position="201"/>
        <end position="293"/>
    </location>
</feature>
<dbReference type="EMBL" id="UGYW01000002">
    <property type="protein sequence ID" value="SUJ06173.1"/>
    <property type="molecule type" value="Genomic_DNA"/>
</dbReference>
<dbReference type="RefSeq" id="WP_115169746.1">
    <property type="nucleotide sequence ID" value="NZ_UGYW01000002.1"/>
</dbReference>
<accession>A0A380BSH1</accession>
<feature type="compositionally biased region" description="Basic and acidic residues" evidence="10">
    <location>
        <begin position="162"/>
        <end position="172"/>
    </location>
</feature>
<evidence type="ECO:0000256" key="10">
    <source>
        <dbReference type="SAM" id="MobiDB-lite"/>
    </source>
</evidence>
<evidence type="ECO:0000256" key="1">
    <source>
        <dbReference type="ARBA" id="ARBA00004383"/>
    </source>
</evidence>
<dbReference type="GO" id="GO:0031992">
    <property type="term" value="F:energy transducer activity"/>
    <property type="evidence" value="ECO:0007669"/>
    <property type="project" value="TreeGrafter"/>
</dbReference>
<dbReference type="Gene3D" id="3.30.1150.10">
    <property type="match status" value="1"/>
</dbReference>
<feature type="compositionally biased region" description="Basic and acidic residues" evidence="10">
    <location>
        <begin position="125"/>
        <end position="143"/>
    </location>
</feature>
<keyword evidence="7" id="KW-0653">Protein transport</keyword>
<keyword evidence="9" id="KW-0472">Membrane</keyword>